<dbReference type="InterPro" id="IPR020843">
    <property type="entry name" value="ER"/>
</dbReference>
<proteinExistence type="predicted"/>
<reference evidence="4 5" key="1">
    <citation type="submission" date="2020-12" db="EMBL/GenBank/DDBJ databases">
        <title>Streptomyces typhae sp. nov., a novel endophytic actinomycete isolated from the root of cattail pollen (Typha angustifolia L.).</title>
        <authorList>
            <person name="Peng C."/>
            <person name="Liu C."/>
        </authorList>
    </citation>
    <scope>NUCLEOTIDE SEQUENCE [LARGE SCALE GENOMIC DNA]</scope>
    <source>
        <strain evidence="4 5">JCM 4753</strain>
    </source>
</reference>
<evidence type="ECO:0000256" key="2">
    <source>
        <dbReference type="ARBA" id="ARBA00023002"/>
    </source>
</evidence>
<dbReference type="InterPro" id="IPR011032">
    <property type="entry name" value="GroES-like_sf"/>
</dbReference>
<dbReference type="SMART" id="SM00829">
    <property type="entry name" value="PKS_ER"/>
    <property type="match status" value="1"/>
</dbReference>
<evidence type="ECO:0000313" key="5">
    <source>
        <dbReference type="Proteomes" id="UP000634780"/>
    </source>
</evidence>
<evidence type="ECO:0000256" key="1">
    <source>
        <dbReference type="ARBA" id="ARBA00022857"/>
    </source>
</evidence>
<dbReference type="Gene3D" id="3.90.180.10">
    <property type="entry name" value="Medium-chain alcohol dehydrogenases, catalytic domain"/>
    <property type="match status" value="1"/>
</dbReference>
<dbReference type="SUPFAM" id="SSF51735">
    <property type="entry name" value="NAD(P)-binding Rossmann-fold domains"/>
    <property type="match status" value="1"/>
</dbReference>
<dbReference type="RefSeq" id="WP_190115935.1">
    <property type="nucleotide sequence ID" value="NZ_BMVR01000004.1"/>
</dbReference>
<dbReference type="PANTHER" id="PTHR48106">
    <property type="entry name" value="QUINONE OXIDOREDUCTASE PIG3-RELATED"/>
    <property type="match status" value="1"/>
</dbReference>
<evidence type="ECO:0000313" key="4">
    <source>
        <dbReference type="EMBL" id="MBJ3808359.1"/>
    </source>
</evidence>
<name>A0ABS0X5D5_9ACTN</name>
<evidence type="ECO:0000259" key="3">
    <source>
        <dbReference type="SMART" id="SM00829"/>
    </source>
</evidence>
<dbReference type="Proteomes" id="UP000634780">
    <property type="component" value="Unassembled WGS sequence"/>
</dbReference>
<dbReference type="PANTHER" id="PTHR48106:SF13">
    <property type="entry name" value="QUINONE OXIDOREDUCTASE-RELATED"/>
    <property type="match status" value="1"/>
</dbReference>
<dbReference type="Pfam" id="PF08240">
    <property type="entry name" value="ADH_N"/>
    <property type="match status" value="1"/>
</dbReference>
<dbReference type="EMBL" id="JAEKOZ010000007">
    <property type="protein sequence ID" value="MBJ3808359.1"/>
    <property type="molecule type" value="Genomic_DNA"/>
</dbReference>
<organism evidence="4 5">
    <name type="scientific">Streptomyces flavofungini</name>
    <dbReference type="NCBI Taxonomy" id="68200"/>
    <lineage>
        <taxon>Bacteria</taxon>
        <taxon>Bacillati</taxon>
        <taxon>Actinomycetota</taxon>
        <taxon>Actinomycetes</taxon>
        <taxon>Kitasatosporales</taxon>
        <taxon>Streptomycetaceae</taxon>
        <taxon>Streptomyces</taxon>
    </lineage>
</organism>
<dbReference type="SUPFAM" id="SSF50129">
    <property type="entry name" value="GroES-like"/>
    <property type="match status" value="1"/>
</dbReference>
<dbReference type="InterPro" id="IPR036291">
    <property type="entry name" value="NAD(P)-bd_dom_sf"/>
</dbReference>
<feature type="domain" description="Enoyl reductase (ER)" evidence="3">
    <location>
        <begin position="10"/>
        <end position="305"/>
    </location>
</feature>
<keyword evidence="2" id="KW-0560">Oxidoreductase</keyword>
<dbReference type="InterPro" id="IPR013154">
    <property type="entry name" value="ADH-like_N"/>
</dbReference>
<keyword evidence="1" id="KW-0521">NADP</keyword>
<gene>
    <name evidence="4" type="ORF">JGB26_14755</name>
</gene>
<accession>A0ABS0X5D5</accession>
<comment type="caution">
    <text evidence="4">The sequence shown here is derived from an EMBL/GenBank/DDBJ whole genome shotgun (WGS) entry which is preliminary data.</text>
</comment>
<keyword evidence="5" id="KW-1185">Reference proteome</keyword>
<protein>
    <submittedName>
        <fullName evidence="4">Zinc-binding dehydrogenase</fullName>
    </submittedName>
</protein>
<dbReference type="Pfam" id="PF13602">
    <property type="entry name" value="ADH_zinc_N_2"/>
    <property type="match status" value="1"/>
</dbReference>
<dbReference type="Gene3D" id="3.40.50.720">
    <property type="entry name" value="NAD(P)-binding Rossmann-like Domain"/>
    <property type="match status" value="1"/>
</dbReference>
<sequence>MRRVRYDRQGGPEVLFVEEAPVPEPGPGELLVRVAAVGVTLPVVRKVREAADPIALGGEIAGEVVRAGDGVTGFAPGDRVTGLVFGHGYADYALLHTAMASPVPNGASAVDAVALVRSGLVARGALEAARPAPGEAALITAAASGVGHLAVRLARLHGAARVVGAVSDPSKADFVRGLGADDVVGYDAPDWGEPVDYCLDGVGGELLAPAVAALAPHGRLVAYSSGGGTVSAYDLLVGAKSVTGFQMALIARGRPGLYEEWRRDLWRLFHAGELRPVVHAEFDLADAAAAHAAIESRVNTGKIVLTP</sequence>